<evidence type="ECO:0000256" key="12">
    <source>
        <dbReference type="ARBA" id="ARBA00023027"/>
    </source>
</evidence>
<keyword evidence="2 19" id="KW-0285">Flavoprotein</keyword>
<dbReference type="PROSITE" id="PS50103">
    <property type="entry name" value="ZF_C3H1"/>
    <property type="match status" value="1"/>
</dbReference>
<protein>
    <recommendedName>
        <fullName evidence="19">tRNA-dihydrouridine(47) synthase [NAD(P)(+)]</fullName>
        <ecNumber evidence="19">1.3.1.-</ecNumber>
    </recommendedName>
    <alternativeName>
        <fullName evidence="19">tRNA-dihydrouridine synthase 3</fullName>
    </alternativeName>
</protein>
<comment type="catalytic activity">
    <reaction evidence="17">
        <text>5,6-dihydrouridine(47) in tRNA + NADP(+) = uridine(47) in tRNA + NADPH + H(+)</text>
        <dbReference type="Rhea" id="RHEA:53360"/>
        <dbReference type="Rhea" id="RHEA-COMP:13539"/>
        <dbReference type="Rhea" id="RHEA-COMP:13540"/>
        <dbReference type="ChEBI" id="CHEBI:15378"/>
        <dbReference type="ChEBI" id="CHEBI:57783"/>
        <dbReference type="ChEBI" id="CHEBI:58349"/>
        <dbReference type="ChEBI" id="CHEBI:65315"/>
        <dbReference type="ChEBI" id="CHEBI:74443"/>
        <dbReference type="EC" id="1.3.1.89"/>
    </reaction>
    <physiologicalReaction direction="right-to-left" evidence="17">
        <dbReference type="Rhea" id="RHEA:53362"/>
    </physiologicalReaction>
</comment>
<dbReference type="GO" id="GO:0003723">
    <property type="term" value="F:RNA binding"/>
    <property type="evidence" value="ECO:0007669"/>
    <property type="project" value="TreeGrafter"/>
</dbReference>
<feature type="zinc finger region" description="C3H1-type" evidence="18">
    <location>
        <begin position="86"/>
        <end position="117"/>
    </location>
</feature>
<dbReference type="GO" id="GO:0106414">
    <property type="term" value="F:mRNA dihydrouridine synthase activity"/>
    <property type="evidence" value="ECO:0007669"/>
    <property type="project" value="RHEA"/>
</dbReference>
<dbReference type="InterPro" id="IPR035587">
    <property type="entry name" value="DUS-like_FMN-bd"/>
</dbReference>
<dbReference type="Gene3D" id="3.20.20.70">
    <property type="entry name" value="Aldolase class I"/>
    <property type="match status" value="1"/>
</dbReference>
<evidence type="ECO:0000256" key="13">
    <source>
        <dbReference type="ARBA" id="ARBA00045934"/>
    </source>
</evidence>
<keyword evidence="4" id="KW-0507">mRNA processing</keyword>
<dbReference type="PANTHER" id="PTHR45846:SF1">
    <property type="entry name" value="TRNA-DIHYDROURIDINE(47) SYNTHASE [NAD(P)(+)]-LIKE"/>
    <property type="match status" value="1"/>
</dbReference>
<dbReference type="CDD" id="cd02801">
    <property type="entry name" value="DUS_like_FMN"/>
    <property type="match status" value="1"/>
</dbReference>
<keyword evidence="3 19" id="KW-0288">FMN</keyword>
<evidence type="ECO:0000256" key="11">
    <source>
        <dbReference type="ARBA" id="ARBA00023002"/>
    </source>
</evidence>
<evidence type="ECO:0000256" key="6">
    <source>
        <dbReference type="ARBA" id="ARBA00022723"/>
    </source>
</evidence>
<evidence type="ECO:0000256" key="7">
    <source>
        <dbReference type="ARBA" id="ARBA00022737"/>
    </source>
</evidence>
<keyword evidence="7" id="KW-0677">Repeat</keyword>
<evidence type="ECO:0000256" key="5">
    <source>
        <dbReference type="ARBA" id="ARBA00022694"/>
    </source>
</evidence>
<dbReference type="EC" id="1.3.1.-" evidence="19"/>
<keyword evidence="11 19" id="KW-0560">Oxidoreductase</keyword>
<keyword evidence="8 18" id="KW-0863">Zinc-finger</keyword>
<gene>
    <name evidence="22" type="ORF">PAHAL_7G016800</name>
</gene>
<comment type="catalytic activity">
    <reaction evidence="14">
        <text>5,6-dihydrouridine(47) in tRNA + NAD(+) = uridine(47) in tRNA + NADH + H(+)</text>
        <dbReference type="Rhea" id="RHEA:53364"/>
        <dbReference type="Rhea" id="RHEA-COMP:13539"/>
        <dbReference type="Rhea" id="RHEA-COMP:13540"/>
        <dbReference type="ChEBI" id="CHEBI:15378"/>
        <dbReference type="ChEBI" id="CHEBI:57540"/>
        <dbReference type="ChEBI" id="CHEBI:57945"/>
        <dbReference type="ChEBI" id="CHEBI:65315"/>
        <dbReference type="ChEBI" id="CHEBI:74443"/>
        <dbReference type="EC" id="1.3.1.89"/>
    </reaction>
    <physiologicalReaction direction="right-to-left" evidence="14">
        <dbReference type="Rhea" id="RHEA:53366"/>
    </physiologicalReaction>
</comment>
<keyword evidence="5 19" id="KW-0819">tRNA processing</keyword>
<evidence type="ECO:0000256" key="17">
    <source>
        <dbReference type="ARBA" id="ARBA00049513"/>
    </source>
</evidence>
<dbReference type="Gene3D" id="4.10.1000.10">
    <property type="entry name" value="Zinc finger, CCCH-type"/>
    <property type="match status" value="1"/>
</dbReference>
<dbReference type="GO" id="GO:0008270">
    <property type="term" value="F:zinc ion binding"/>
    <property type="evidence" value="ECO:0007669"/>
    <property type="project" value="UniProtKB-KW"/>
</dbReference>
<proteinExistence type="inferred from homology"/>
<comment type="function">
    <text evidence="13">Catalyzes the synthesis of dihydrouridine, a modified base found in the D-loop of most tRNAs. Specifically modifies U47 in cytoplasmic tRNAs. Catalyzes the synthesis of dihydrouridine in some mRNAs, thereby affecting their translation.</text>
</comment>
<keyword evidence="9 18" id="KW-0862">Zinc</keyword>
<evidence type="ECO:0000256" key="8">
    <source>
        <dbReference type="ARBA" id="ARBA00022771"/>
    </source>
</evidence>
<dbReference type="Gramene" id="PAN37005">
    <property type="protein sequence ID" value="PAN37005"/>
    <property type="gene ID" value="PAHAL_7G016800"/>
</dbReference>
<dbReference type="GO" id="GO:0102265">
    <property type="term" value="F:tRNA-dihydrouridine47 synthase activity"/>
    <property type="evidence" value="ECO:0007669"/>
    <property type="project" value="UniProtKB-EC"/>
</dbReference>
<reference evidence="22" key="1">
    <citation type="submission" date="2018-04" db="EMBL/GenBank/DDBJ databases">
        <title>WGS assembly of Panicum hallii.</title>
        <authorList>
            <person name="Lovell J."/>
            <person name="Jenkins J."/>
            <person name="Lowry D."/>
            <person name="Mamidi S."/>
            <person name="Sreedasyam A."/>
            <person name="Weng X."/>
            <person name="Barry K."/>
            <person name="Bonette J."/>
            <person name="Campitelli B."/>
            <person name="Daum C."/>
            <person name="Gordon S."/>
            <person name="Gould B."/>
            <person name="Lipzen A."/>
            <person name="Macqueen A."/>
            <person name="Palacio-Mejia J."/>
            <person name="Plott C."/>
            <person name="Shakirov E."/>
            <person name="Shu S."/>
            <person name="Yoshinaga Y."/>
            <person name="Zane M."/>
            <person name="Rokhsar D."/>
            <person name="Grimwood J."/>
            <person name="Schmutz J."/>
            <person name="Juenger T."/>
        </authorList>
    </citation>
    <scope>NUCLEOTIDE SEQUENCE [LARGE SCALE GENOMIC DNA]</scope>
    <source>
        <strain evidence="22">FIL2</strain>
    </source>
</reference>
<dbReference type="PANTHER" id="PTHR45846">
    <property type="entry name" value="TRNA-DIHYDROURIDINE(47) SYNTHASE [NAD(P)(+)]-LIKE"/>
    <property type="match status" value="1"/>
</dbReference>
<feature type="compositionally biased region" description="Basic and acidic residues" evidence="20">
    <location>
        <begin position="204"/>
        <end position="227"/>
    </location>
</feature>
<evidence type="ECO:0000256" key="1">
    <source>
        <dbReference type="ARBA" id="ARBA00001917"/>
    </source>
</evidence>
<evidence type="ECO:0000313" key="22">
    <source>
        <dbReference type="EMBL" id="PAN37005.1"/>
    </source>
</evidence>
<comment type="catalytic activity">
    <reaction evidence="16">
        <text>a 5,6-dihydrouridine in mRNA + NADP(+) = a uridine in mRNA + NADPH + H(+)</text>
        <dbReference type="Rhea" id="RHEA:69855"/>
        <dbReference type="Rhea" id="RHEA-COMP:14658"/>
        <dbReference type="Rhea" id="RHEA-COMP:17789"/>
        <dbReference type="ChEBI" id="CHEBI:15378"/>
        <dbReference type="ChEBI" id="CHEBI:57783"/>
        <dbReference type="ChEBI" id="CHEBI:58349"/>
        <dbReference type="ChEBI" id="CHEBI:65315"/>
        <dbReference type="ChEBI" id="CHEBI:74443"/>
    </reaction>
    <physiologicalReaction direction="right-to-left" evidence="16">
        <dbReference type="Rhea" id="RHEA:69857"/>
    </physiologicalReaction>
</comment>
<feature type="compositionally biased region" description="Polar residues" evidence="20">
    <location>
        <begin position="1"/>
        <end position="20"/>
    </location>
</feature>
<comment type="catalytic activity">
    <reaction evidence="15">
        <text>a 5,6-dihydrouridine in mRNA + NAD(+) = a uridine in mRNA + NADH + H(+)</text>
        <dbReference type="Rhea" id="RHEA:69851"/>
        <dbReference type="Rhea" id="RHEA-COMP:14658"/>
        <dbReference type="Rhea" id="RHEA-COMP:17789"/>
        <dbReference type="ChEBI" id="CHEBI:15378"/>
        <dbReference type="ChEBI" id="CHEBI:57540"/>
        <dbReference type="ChEBI" id="CHEBI:57945"/>
        <dbReference type="ChEBI" id="CHEBI:65315"/>
        <dbReference type="ChEBI" id="CHEBI:74443"/>
    </reaction>
    <physiologicalReaction direction="right-to-left" evidence="15">
        <dbReference type="Rhea" id="RHEA:69853"/>
    </physiologicalReaction>
</comment>
<dbReference type="GO" id="GO:0050660">
    <property type="term" value="F:flavin adenine dinucleotide binding"/>
    <property type="evidence" value="ECO:0007669"/>
    <property type="project" value="UniProtKB-UniRule"/>
</dbReference>
<evidence type="ECO:0000256" key="3">
    <source>
        <dbReference type="ARBA" id="ARBA00022643"/>
    </source>
</evidence>
<sequence>MTATAPATDPSDSSPAVTTDSPPPPRPTAEELVARAVAPVKPAFLRPPPIREVPKEEGKAGGGGAVVTGEKKSKRQLKRERQQEQKSTSHLCIEVGKSGNVDSCKYGTSCRFSHDINAYLAQKPGDLEGTCPFTALGHLCPYGLTCRFLGTHKDNLAPQNHSEGNHERNPLSKDIQKLLWKNKYKFPKASAQIKLLGLKDGNKNKAKAANDDNPHEAHELNGDEKTESLSSIPANVEPDPTLCKETDNSEGEPLVVSSVQCVEPRPLKKSKVEVDETLNDGTGIHDNEAESEDLNLINGIKVSSNNQSSCRVDLITTPHLREKKIIDFREKLYLAPLTTVGNLPFRRLCKTLGADITCGEMAMCTNLLQGQASEWALLRRHPSEDLFGVQICGPYPDTVARTVELVDNECSVDFIDINMGCPIDIVVNKGAGSSLLTKPMRIKSIVQAASTVTEKPLTVKVRTAFFEGRNRADSIVSDIYDWGASAITIHGRSRQQRYSKLADWDYIYQCAQKAPDNLHVIGNGDVFSFTDWNKHVSDCSKISTCMIARGALIKPWLFTEIKEQRHWDITSGERLNILKDFVHFGLEHWGSDSKGVETTRHFLLEWLSYTCRYIPVGLLDVIPQRLNWRPPSYYGRDDLETLMASDSAADWIRISEMLLGKVPEGFTFAPKHKSNAYDRAENG</sequence>
<dbReference type="Pfam" id="PF01207">
    <property type="entry name" value="Dus"/>
    <property type="match status" value="1"/>
</dbReference>
<accession>A0A2S3I578</accession>
<feature type="region of interest" description="Disordered" evidence="20">
    <location>
        <begin position="204"/>
        <end position="237"/>
    </location>
</feature>
<keyword evidence="12" id="KW-0520">NAD</keyword>
<dbReference type="SUPFAM" id="SSF51395">
    <property type="entry name" value="FMN-linked oxidoreductases"/>
    <property type="match status" value="1"/>
</dbReference>
<evidence type="ECO:0000256" key="15">
    <source>
        <dbReference type="ARBA" id="ARBA00048342"/>
    </source>
</evidence>
<dbReference type="Pfam" id="PF25585">
    <property type="entry name" value="zf-CCCH_DUS3L"/>
    <property type="match status" value="1"/>
</dbReference>
<feature type="region of interest" description="Disordered" evidence="20">
    <location>
        <begin position="1"/>
        <end position="87"/>
    </location>
</feature>
<evidence type="ECO:0000256" key="10">
    <source>
        <dbReference type="ARBA" id="ARBA00022857"/>
    </source>
</evidence>
<dbReference type="InterPro" id="IPR000571">
    <property type="entry name" value="Znf_CCCH"/>
</dbReference>
<evidence type="ECO:0000256" key="9">
    <source>
        <dbReference type="ARBA" id="ARBA00022833"/>
    </source>
</evidence>
<dbReference type="PROSITE" id="PS01136">
    <property type="entry name" value="UPF0034"/>
    <property type="match status" value="1"/>
</dbReference>
<evidence type="ECO:0000256" key="18">
    <source>
        <dbReference type="PROSITE-ProRule" id="PRU00723"/>
    </source>
</evidence>
<comment type="cofactor">
    <cofactor evidence="1 19">
        <name>FMN</name>
        <dbReference type="ChEBI" id="CHEBI:58210"/>
    </cofactor>
</comment>
<evidence type="ECO:0000256" key="2">
    <source>
        <dbReference type="ARBA" id="ARBA00022630"/>
    </source>
</evidence>
<dbReference type="GO" id="GO:0006397">
    <property type="term" value="P:mRNA processing"/>
    <property type="evidence" value="ECO:0007669"/>
    <property type="project" value="UniProtKB-KW"/>
</dbReference>
<evidence type="ECO:0000259" key="21">
    <source>
        <dbReference type="PROSITE" id="PS50103"/>
    </source>
</evidence>
<evidence type="ECO:0000256" key="19">
    <source>
        <dbReference type="RuleBase" id="RU291113"/>
    </source>
</evidence>
<dbReference type="InterPro" id="IPR018517">
    <property type="entry name" value="tRNA_hU_synthase_CS"/>
</dbReference>
<comment type="similarity">
    <text evidence="19">Belongs to the dus family. Dus3 subfamily.</text>
</comment>
<dbReference type="Proteomes" id="UP000243499">
    <property type="component" value="Chromosome 7"/>
</dbReference>
<keyword evidence="6 18" id="KW-0479">Metal-binding</keyword>
<dbReference type="InterPro" id="IPR013785">
    <property type="entry name" value="Aldolase_TIM"/>
</dbReference>
<dbReference type="EMBL" id="CM008052">
    <property type="protein sequence ID" value="PAN37005.1"/>
    <property type="molecule type" value="Genomic_DNA"/>
</dbReference>
<feature type="domain" description="C3H1-type" evidence="21">
    <location>
        <begin position="86"/>
        <end position="117"/>
    </location>
</feature>
<dbReference type="AlphaFoldDB" id="A0A2S3I578"/>
<dbReference type="FunFam" id="4.10.1000.10:FF:000029">
    <property type="entry name" value="tRNA-dihydrouridine(47) synthase [NAD(P)(+)]"/>
    <property type="match status" value="1"/>
</dbReference>
<evidence type="ECO:0000256" key="4">
    <source>
        <dbReference type="ARBA" id="ARBA00022664"/>
    </source>
</evidence>
<dbReference type="FunFam" id="3.20.20.70:FF:000067">
    <property type="entry name" value="tRNA-dihydrouridine(47) synthase [NAD(P)(+)]"/>
    <property type="match status" value="1"/>
</dbReference>
<keyword evidence="10" id="KW-0521">NADP</keyword>
<name>A0A2S3I578_9POAL</name>
<evidence type="ECO:0000256" key="16">
    <source>
        <dbReference type="ARBA" id="ARBA00049447"/>
    </source>
</evidence>
<evidence type="ECO:0000256" key="14">
    <source>
        <dbReference type="ARBA" id="ARBA00048266"/>
    </source>
</evidence>
<evidence type="ECO:0000256" key="20">
    <source>
        <dbReference type="SAM" id="MobiDB-lite"/>
    </source>
</evidence>
<organism evidence="22">
    <name type="scientific">Panicum hallii</name>
    <dbReference type="NCBI Taxonomy" id="206008"/>
    <lineage>
        <taxon>Eukaryota</taxon>
        <taxon>Viridiplantae</taxon>
        <taxon>Streptophyta</taxon>
        <taxon>Embryophyta</taxon>
        <taxon>Tracheophyta</taxon>
        <taxon>Spermatophyta</taxon>
        <taxon>Magnoliopsida</taxon>
        <taxon>Liliopsida</taxon>
        <taxon>Poales</taxon>
        <taxon>Poaceae</taxon>
        <taxon>PACMAD clade</taxon>
        <taxon>Panicoideae</taxon>
        <taxon>Panicodae</taxon>
        <taxon>Paniceae</taxon>
        <taxon>Panicinae</taxon>
        <taxon>Panicum</taxon>
        <taxon>Panicum sect. Panicum</taxon>
    </lineage>
</organism>